<evidence type="ECO:0000256" key="1">
    <source>
        <dbReference type="RuleBase" id="RU363034"/>
    </source>
</evidence>
<dbReference type="SMART" id="SM00869">
    <property type="entry name" value="Autotransporter"/>
    <property type="match status" value="1"/>
</dbReference>
<comment type="caution">
    <text evidence="5">The sequence shown here is derived from an EMBL/GenBank/DDBJ whole genome shotgun (WGS) entry which is preliminary data.</text>
</comment>
<dbReference type="Pfam" id="PF00089">
    <property type="entry name" value="Trypsin"/>
    <property type="match status" value="1"/>
</dbReference>
<dbReference type="PROSITE" id="PS51208">
    <property type="entry name" value="AUTOTRANSPORTER"/>
    <property type="match status" value="1"/>
</dbReference>
<dbReference type="InterPro" id="IPR005546">
    <property type="entry name" value="Autotransporte_beta"/>
</dbReference>
<feature type="signal peptide" evidence="2">
    <location>
        <begin position="1"/>
        <end position="24"/>
    </location>
</feature>
<dbReference type="InterPro" id="IPR001254">
    <property type="entry name" value="Trypsin_dom"/>
</dbReference>
<feature type="chain" id="PRO_5040733264" description="Autotransporter domain-containing protein" evidence="2">
    <location>
        <begin position="25"/>
        <end position="1131"/>
    </location>
</feature>
<dbReference type="InterPro" id="IPR043504">
    <property type="entry name" value="Peptidase_S1_PA_chymotrypsin"/>
</dbReference>
<dbReference type="SMART" id="SM00020">
    <property type="entry name" value="Tryp_SPc"/>
    <property type="match status" value="1"/>
</dbReference>
<organism evidence="5 6">
    <name type="scientific">Maricaulis virginensis</name>
    <dbReference type="NCBI Taxonomy" id="144022"/>
    <lineage>
        <taxon>Bacteria</taxon>
        <taxon>Pseudomonadati</taxon>
        <taxon>Pseudomonadota</taxon>
        <taxon>Alphaproteobacteria</taxon>
        <taxon>Maricaulales</taxon>
        <taxon>Maricaulaceae</taxon>
        <taxon>Maricaulis</taxon>
    </lineage>
</organism>
<evidence type="ECO:0000313" key="5">
    <source>
        <dbReference type="EMBL" id="GLK52731.1"/>
    </source>
</evidence>
<proteinExistence type="predicted"/>
<dbReference type="InterPro" id="IPR033116">
    <property type="entry name" value="TRYPSIN_SER"/>
</dbReference>
<dbReference type="EMBL" id="BSFE01000006">
    <property type="protein sequence ID" value="GLK52731.1"/>
    <property type="molecule type" value="Genomic_DNA"/>
</dbReference>
<dbReference type="Gene3D" id="2.40.128.130">
    <property type="entry name" value="Autotransporter beta-domain"/>
    <property type="match status" value="1"/>
</dbReference>
<evidence type="ECO:0000313" key="6">
    <source>
        <dbReference type="Proteomes" id="UP001143486"/>
    </source>
</evidence>
<keyword evidence="6" id="KW-1185">Reference proteome</keyword>
<evidence type="ECO:0008006" key="7">
    <source>
        <dbReference type="Google" id="ProtNLM"/>
    </source>
</evidence>
<name>A0A9W6IPG4_9PROT</name>
<dbReference type="SUPFAM" id="SSF103515">
    <property type="entry name" value="Autotransporter"/>
    <property type="match status" value="1"/>
</dbReference>
<reference evidence="5" key="1">
    <citation type="journal article" date="2014" name="Int. J. Syst. Evol. Microbiol.">
        <title>Complete genome sequence of Corynebacterium casei LMG S-19264T (=DSM 44701T), isolated from a smear-ripened cheese.</title>
        <authorList>
            <consortium name="US DOE Joint Genome Institute (JGI-PGF)"/>
            <person name="Walter F."/>
            <person name="Albersmeier A."/>
            <person name="Kalinowski J."/>
            <person name="Ruckert C."/>
        </authorList>
    </citation>
    <scope>NUCLEOTIDE SEQUENCE</scope>
    <source>
        <strain evidence="5">VKM B-1513</strain>
    </source>
</reference>
<evidence type="ECO:0000256" key="2">
    <source>
        <dbReference type="SAM" id="SignalP"/>
    </source>
</evidence>
<dbReference type="GO" id="GO:0006508">
    <property type="term" value="P:proteolysis"/>
    <property type="evidence" value="ECO:0007669"/>
    <property type="project" value="UniProtKB-KW"/>
</dbReference>
<dbReference type="InterPro" id="IPR009003">
    <property type="entry name" value="Peptidase_S1_PA"/>
</dbReference>
<protein>
    <recommendedName>
        <fullName evidence="7">Autotransporter domain-containing protein</fullName>
    </recommendedName>
</protein>
<dbReference type="GO" id="GO:0004252">
    <property type="term" value="F:serine-type endopeptidase activity"/>
    <property type="evidence" value="ECO:0007669"/>
    <property type="project" value="InterPro"/>
</dbReference>
<dbReference type="Gene3D" id="2.40.10.10">
    <property type="entry name" value="Trypsin-like serine proteases"/>
    <property type="match status" value="1"/>
</dbReference>
<dbReference type="AlphaFoldDB" id="A0A9W6IPG4"/>
<dbReference type="Pfam" id="PF03797">
    <property type="entry name" value="Autotransporter"/>
    <property type="match status" value="1"/>
</dbReference>
<dbReference type="InterPro" id="IPR018114">
    <property type="entry name" value="TRYPSIN_HIS"/>
</dbReference>
<feature type="domain" description="Autotransporter" evidence="4">
    <location>
        <begin position="851"/>
        <end position="1131"/>
    </location>
</feature>
<evidence type="ECO:0000259" key="3">
    <source>
        <dbReference type="PROSITE" id="PS50240"/>
    </source>
</evidence>
<keyword evidence="2" id="KW-0732">Signal</keyword>
<evidence type="ECO:0000259" key="4">
    <source>
        <dbReference type="PROSITE" id="PS51208"/>
    </source>
</evidence>
<sequence length="1131" mass="118077">MTSTASAVALATACAAIAVAPASAIPYRDDVGDEGSQDFAIGWDGVVQIYLWDQNSGSVFFNCTGSLVNARTVLTAAHCFNDLSSEAYGFGGSFVPIVAYGPDTFDALNNWLGTGTQFIDNLNGLTFAVDTIVHPDGAVDGFGFPASDVAMLALLDPLYTLPTYGMLFSPIPNEVMEEGVLVNQIGYGTFHPGSTGAGSINGKRRAGENMLGLLASQSDFFQALAQNGAAGDPSVAGNQLLYWTDFDLPGRTGECTRGPDPIFNYGGSITCTDWDGFSGVILDGDTVLLPGPSIDYFPGGALDNEVGTGGGDSGGPLMAMNIFGNPLILGVLSGGFLPGFFSASGQTYGDVSYYNPLFSVHDFISENNPYKYVSAVGGDGVWSDPGHWVQTLDPNYFVYRDGEIVNGLPGTPEEGVGGTRPIWGDVIDTDIGEYDGGDDATGTGMPENWSFLDMMASGRVADAFNMLGWRDADGNPFNAGINANGPLTGPGSTGFVPDNFYGIIGTEFDNPAQFFEVTLDAAGTTTLDMNVEIDKLTIRGSGAALDIADGYQMFSLINTEVFAGWLNVDGHLLSRELVLWGGQLTGTGLVTLFEPNLLQGNLTFQRGTLFNIAGTINPGAVGDTGTLSIAGDYVQSSAGLLVIEYDANNTDLLRVSGDASLAGGLGFVPLGGDLPRYGDGGTFLSVIGTTIGEFQAIDLPGVLRPVVTYSNGQASFSLEAQDFFTQTTFTNHFQANLAAALDDARDTDYDALADLYGPLDLLSGSTLSSAFDSLAPYEAVMFDRTARTHVGALNAALMGQLGGQFGGTAGELNTALNAAERQINGFADTQSLGGAKSLFRRVLGVGEGGADRESGVRFFGDIGLLHGTAELIYGTGEADLNGHFTLLGVEAALGSGWSAGLALGLANSESDAPDTLGRIRTDAETAQISAFASYRGERMSLTGFLNTAEIENDAIRAVNLGGMGTGSTAQNDASSTGGGITFEYDLSGADAGMRIIPTASLEYASFDFDAFTTQAGAASLNVAARDTDSLIARLGTAFVMSASNWRPIAYLGVAQELGDGSEYYSAAFTSAPSVSFGTAGDISLDTFWIEASFGVEHEFDNGSTLALAYRTEMNRDYLDVQGATLSYSMPF</sequence>
<reference evidence="5" key="2">
    <citation type="submission" date="2023-01" db="EMBL/GenBank/DDBJ databases">
        <authorList>
            <person name="Sun Q."/>
            <person name="Evtushenko L."/>
        </authorList>
    </citation>
    <scope>NUCLEOTIDE SEQUENCE</scope>
    <source>
        <strain evidence="5">VKM B-1513</strain>
    </source>
</reference>
<dbReference type="InterPro" id="IPR036709">
    <property type="entry name" value="Autotransporte_beta_dom_sf"/>
</dbReference>
<keyword evidence="1" id="KW-0720">Serine protease</keyword>
<dbReference type="PROSITE" id="PS50240">
    <property type="entry name" value="TRYPSIN_DOM"/>
    <property type="match status" value="1"/>
</dbReference>
<feature type="domain" description="Peptidase S1" evidence="3">
    <location>
        <begin position="30"/>
        <end position="369"/>
    </location>
</feature>
<dbReference type="SUPFAM" id="SSF50494">
    <property type="entry name" value="Trypsin-like serine proteases"/>
    <property type="match status" value="1"/>
</dbReference>
<dbReference type="PROSITE" id="PS00135">
    <property type="entry name" value="TRYPSIN_SER"/>
    <property type="match status" value="1"/>
</dbReference>
<dbReference type="Proteomes" id="UP001143486">
    <property type="component" value="Unassembled WGS sequence"/>
</dbReference>
<accession>A0A9W6IPG4</accession>
<dbReference type="PROSITE" id="PS00134">
    <property type="entry name" value="TRYPSIN_HIS"/>
    <property type="match status" value="1"/>
</dbReference>
<keyword evidence="1" id="KW-0378">Hydrolase</keyword>
<gene>
    <name evidence="5" type="ORF">GCM10017621_22390</name>
</gene>
<keyword evidence="1" id="KW-0645">Protease</keyword>